<proteinExistence type="predicted"/>
<name>A0A3B0TPP5_9ZZZZ</name>
<organism evidence="7">
    <name type="scientific">hydrothermal vent metagenome</name>
    <dbReference type="NCBI Taxonomy" id="652676"/>
    <lineage>
        <taxon>unclassified sequences</taxon>
        <taxon>metagenomes</taxon>
        <taxon>ecological metagenomes</taxon>
    </lineage>
</organism>
<accession>A0A3B0TPP5</accession>
<dbReference type="InterPro" id="IPR045584">
    <property type="entry name" value="Pilin-like"/>
</dbReference>
<dbReference type="InterPro" id="IPR012902">
    <property type="entry name" value="N_methyl_site"/>
</dbReference>
<keyword evidence="3 6" id="KW-0812">Transmembrane</keyword>
<dbReference type="Gene3D" id="3.30.700.10">
    <property type="entry name" value="Glycoprotein, Type 4 Pilin"/>
    <property type="match status" value="1"/>
</dbReference>
<dbReference type="Pfam" id="PF07963">
    <property type="entry name" value="N_methyl"/>
    <property type="match status" value="1"/>
</dbReference>
<dbReference type="EMBL" id="UOEN01000428">
    <property type="protein sequence ID" value="VAW18670.1"/>
    <property type="molecule type" value="Genomic_DNA"/>
</dbReference>
<keyword evidence="5 6" id="KW-0472">Membrane</keyword>
<evidence type="ECO:0000256" key="1">
    <source>
        <dbReference type="ARBA" id="ARBA00004167"/>
    </source>
</evidence>
<evidence type="ECO:0000313" key="7">
    <source>
        <dbReference type="EMBL" id="VAW18670.1"/>
    </source>
</evidence>
<dbReference type="PANTHER" id="PTHR30093">
    <property type="entry name" value="GENERAL SECRETION PATHWAY PROTEIN G"/>
    <property type="match status" value="1"/>
</dbReference>
<reference evidence="7" key="1">
    <citation type="submission" date="2018-06" db="EMBL/GenBank/DDBJ databases">
        <authorList>
            <person name="Zhirakovskaya E."/>
        </authorList>
    </citation>
    <scope>NUCLEOTIDE SEQUENCE</scope>
</reference>
<dbReference type="PANTHER" id="PTHR30093:SF44">
    <property type="entry name" value="TYPE II SECRETION SYSTEM CORE PROTEIN G"/>
    <property type="match status" value="1"/>
</dbReference>
<sequence length="130" mass="13813">MLNKKGFTLVEIMIVVAIIALLAAIAIPNLLRSKIAGNKAKAVSAIRMFSTASEAFSAVDNNGKYPLNMSSLTGSTPPYINVDYCGQTISGFVYVCTQKLSSYLFIAYPVSMGVSGITTYTMRTGGVLTP</sequence>
<comment type="subcellular location">
    <subcellularLocation>
        <location evidence="1">Membrane</location>
        <topology evidence="1">Single-pass membrane protein</topology>
    </subcellularLocation>
</comment>
<evidence type="ECO:0000256" key="6">
    <source>
        <dbReference type="SAM" id="Phobius"/>
    </source>
</evidence>
<dbReference type="SUPFAM" id="SSF54523">
    <property type="entry name" value="Pili subunits"/>
    <property type="match status" value="1"/>
</dbReference>
<evidence type="ECO:0000256" key="3">
    <source>
        <dbReference type="ARBA" id="ARBA00022692"/>
    </source>
</evidence>
<feature type="transmembrane region" description="Helical" evidence="6">
    <location>
        <begin position="12"/>
        <end position="31"/>
    </location>
</feature>
<evidence type="ECO:0000256" key="5">
    <source>
        <dbReference type="ARBA" id="ARBA00023136"/>
    </source>
</evidence>
<dbReference type="AlphaFoldDB" id="A0A3B0TPP5"/>
<keyword evidence="2" id="KW-0488">Methylation</keyword>
<protein>
    <recommendedName>
        <fullName evidence="8">Type II secretion envelope pseudopilin protein (PulG,guides folded protein to PulD in outer membrane)</fullName>
    </recommendedName>
</protein>
<gene>
    <name evidence="7" type="ORF">MNBD_BACTEROID05-233</name>
</gene>
<evidence type="ECO:0000256" key="4">
    <source>
        <dbReference type="ARBA" id="ARBA00022989"/>
    </source>
</evidence>
<dbReference type="PROSITE" id="PS00409">
    <property type="entry name" value="PROKAR_NTER_METHYL"/>
    <property type="match status" value="1"/>
</dbReference>
<evidence type="ECO:0000256" key="2">
    <source>
        <dbReference type="ARBA" id="ARBA00022481"/>
    </source>
</evidence>
<evidence type="ECO:0008006" key="8">
    <source>
        <dbReference type="Google" id="ProtNLM"/>
    </source>
</evidence>
<dbReference type="GO" id="GO:0016020">
    <property type="term" value="C:membrane"/>
    <property type="evidence" value="ECO:0007669"/>
    <property type="project" value="UniProtKB-SubCell"/>
</dbReference>
<keyword evidence="4 6" id="KW-1133">Transmembrane helix</keyword>
<dbReference type="NCBIfam" id="TIGR02532">
    <property type="entry name" value="IV_pilin_GFxxxE"/>
    <property type="match status" value="1"/>
</dbReference>